<dbReference type="Pfam" id="PF02021">
    <property type="entry name" value="UPF0102"/>
    <property type="match status" value="1"/>
</dbReference>
<keyword evidence="5" id="KW-1185">Reference proteome</keyword>
<dbReference type="Proteomes" id="UP000623608">
    <property type="component" value="Unassembled WGS sequence"/>
</dbReference>
<dbReference type="PANTHER" id="PTHR34039:SF1">
    <property type="entry name" value="UPF0102 PROTEIN YRAN"/>
    <property type="match status" value="1"/>
</dbReference>
<dbReference type="NCBIfam" id="NF009154">
    <property type="entry name" value="PRK12497.3-3"/>
    <property type="match status" value="1"/>
</dbReference>
<evidence type="ECO:0000313" key="4">
    <source>
        <dbReference type="EMBL" id="GIF18547.1"/>
    </source>
</evidence>
<dbReference type="InterPro" id="IPR003509">
    <property type="entry name" value="UPF0102_YraN-like"/>
</dbReference>
<feature type="compositionally biased region" description="Basic and acidic residues" evidence="3">
    <location>
        <begin position="1"/>
        <end position="12"/>
    </location>
</feature>
<dbReference type="HAMAP" id="MF_00048">
    <property type="entry name" value="UPF0102"/>
    <property type="match status" value="1"/>
</dbReference>
<dbReference type="GO" id="GO:0003676">
    <property type="term" value="F:nucleic acid binding"/>
    <property type="evidence" value="ECO:0007669"/>
    <property type="project" value="InterPro"/>
</dbReference>
<dbReference type="NCBIfam" id="NF009150">
    <property type="entry name" value="PRK12497.1-3"/>
    <property type="match status" value="1"/>
</dbReference>
<dbReference type="SUPFAM" id="SSF52980">
    <property type="entry name" value="Restriction endonuclease-like"/>
    <property type="match status" value="1"/>
</dbReference>
<dbReference type="InterPro" id="IPR011856">
    <property type="entry name" value="tRNA_endonuc-like_dom_sf"/>
</dbReference>
<dbReference type="Gene3D" id="3.40.1350.10">
    <property type="match status" value="1"/>
</dbReference>
<dbReference type="PANTHER" id="PTHR34039">
    <property type="entry name" value="UPF0102 PROTEIN YRAN"/>
    <property type="match status" value="1"/>
</dbReference>
<dbReference type="NCBIfam" id="TIGR00252">
    <property type="entry name" value="YraN family protein"/>
    <property type="match status" value="1"/>
</dbReference>
<evidence type="ECO:0000313" key="5">
    <source>
        <dbReference type="Proteomes" id="UP000623608"/>
    </source>
</evidence>
<protein>
    <recommendedName>
        <fullName evidence="2">UPF0102 protein Ate02nite_12770</fullName>
    </recommendedName>
</protein>
<evidence type="ECO:0000256" key="1">
    <source>
        <dbReference type="ARBA" id="ARBA00006738"/>
    </source>
</evidence>
<comment type="caution">
    <text evidence="4">The sequence shown here is derived from an EMBL/GenBank/DDBJ whole genome shotgun (WGS) entry which is preliminary data.</text>
</comment>
<dbReference type="CDD" id="cd20736">
    <property type="entry name" value="PoNe_Nuclease"/>
    <property type="match status" value="1"/>
</dbReference>
<sequence>MRSVHSRPDFRRLKTANPPPFTAMTTERRAVGAYGERVAAQHLQDQGLVILYRNWRCPAGEVDLVLRDGDDIVFCEVKTRRGAGFGTPAEAVGYRKVRKLRELAGRWLAETGIHPRNVRFDVVEVRPQPRGATRVTHIRSAF</sequence>
<reference evidence="4" key="1">
    <citation type="submission" date="2021-01" db="EMBL/GenBank/DDBJ databases">
        <title>Whole genome shotgun sequence of Actinoplanes tereljensis NBRC 105297.</title>
        <authorList>
            <person name="Komaki H."/>
            <person name="Tamura T."/>
        </authorList>
    </citation>
    <scope>NUCLEOTIDE SEQUENCE</scope>
    <source>
        <strain evidence="4">NBRC 105297</strain>
    </source>
</reference>
<organism evidence="4 5">
    <name type="scientific">Paractinoplanes tereljensis</name>
    <dbReference type="NCBI Taxonomy" id="571912"/>
    <lineage>
        <taxon>Bacteria</taxon>
        <taxon>Bacillati</taxon>
        <taxon>Actinomycetota</taxon>
        <taxon>Actinomycetes</taxon>
        <taxon>Micromonosporales</taxon>
        <taxon>Micromonosporaceae</taxon>
        <taxon>Paractinoplanes</taxon>
    </lineage>
</organism>
<evidence type="ECO:0000256" key="3">
    <source>
        <dbReference type="SAM" id="MobiDB-lite"/>
    </source>
</evidence>
<evidence type="ECO:0000256" key="2">
    <source>
        <dbReference type="HAMAP-Rule" id="MF_00048"/>
    </source>
</evidence>
<dbReference type="AlphaFoldDB" id="A0A919TRZ5"/>
<proteinExistence type="inferred from homology"/>
<dbReference type="EMBL" id="BOMY01000008">
    <property type="protein sequence ID" value="GIF18547.1"/>
    <property type="molecule type" value="Genomic_DNA"/>
</dbReference>
<accession>A0A919TRZ5</accession>
<name>A0A919TRZ5_9ACTN</name>
<gene>
    <name evidence="4" type="ORF">Ate02nite_12770</name>
</gene>
<dbReference type="InterPro" id="IPR011335">
    <property type="entry name" value="Restrct_endonuc-II-like"/>
</dbReference>
<comment type="similarity">
    <text evidence="1 2">Belongs to the UPF0102 family.</text>
</comment>
<feature type="region of interest" description="Disordered" evidence="3">
    <location>
        <begin position="1"/>
        <end position="22"/>
    </location>
</feature>